<dbReference type="InterPro" id="IPR003010">
    <property type="entry name" value="C-N_Hydrolase"/>
</dbReference>
<dbReference type="InterPro" id="IPR036526">
    <property type="entry name" value="C-N_Hydrolase_sf"/>
</dbReference>
<evidence type="ECO:0000256" key="1">
    <source>
        <dbReference type="SAM" id="MobiDB-lite"/>
    </source>
</evidence>
<name>A0A9P6QG53_9FUNG</name>
<dbReference type="GO" id="GO:0030163">
    <property type="term" value="P:protein catabolic process"/>
    <property type="evidence" value="ECO:0007669"/>
    <property type="project" value="TreeGrafter"/>
</dbReference>
<evidence type="ECO:0000313" key="4">
    <source>
        <dbReference type="Proteomes" id="UP000807716"/>
    </source>
</evidence>
<gene>
    <name evidence="3" type="primary">NTA1</name>
    <name evidence="3" type="ORF">DFQ27_008047</name>
</gene>
<dbReference type="EMBL" id="JAAAJB010000066">
    <property type="protein sequence ID" value="KAG0267867.1"/>
    <property type="molecule type" value="Genomic_DNA"/>
</dbReference>
<dbReference type="Proteomes" id="UP000807716">
    <property type="component" value="Unassembled WGS sequence"/>
</dbReference>
<feature type="domain" description="CN hydrolase" evidence="2">
    <location>
        <begin position="1"/>
        <end position="324"/>
    </location>
</feature>
<dbReference type="Pfam" id="PF00795">
    <property type="entry name" value="CN_hydrolase"/>
    <property type="match status" value="1"/>
</dbReference>
<reference evidence="3" key="1">
    <citation type="journal article" date="2020" name="Fungal Divers.">
        <title>Resolving the Mortierellaceae phylogeny through synthesis of multi-gene phylogenetics and phylogenomics.</title>
        <authorList>
            <person name="Vandepol N."/>
            <person name="Liber J."/>
            <person name="Desiro A."/>
            <person name="Na H."/>
            <person name="Kennedy M."/>
            <person name="Barry K."/>
            <person name="Grigoriev I.V."/>
            <person name="Miller A.N."/>
            <person name="O'Donnell K."/>
            <person name="Stajich J.E."/>
            <person name="Bonito G."/>
        </authorList>
    </citation>
    <scope>NUCLEOTIDE SEQUENCE</scope>
    <source>
        <strain evidence="3">BC1065</strain>
    </source>
</reference>
<proteinExistence type="predicted"/>
<organism evidence="3 4">
    <name type="scientific">Actinomortierella ambigua</name>
    <dbReference type="NCBI Taxonomy" id="1343610"/>
    <lineage>
        <taxon>Eukaryota</taxon>
        <taxon>Fungi</taxon>
        <taxon>Fungi incertae sedis</taxon>
        <taxon>Mucoromycota</taxon>
        <taxon>Mortierellomycotina</taxon>
        <taxon>Mortierellomycetes</taxon>
        <taxon>Mortierellales</taxon>
        <taxon>Mortierellaceae</taxon>
        <taxon>Actinomortierella</taxon>
    </lineage>
</organism>
<dbReference type="SUPFAM" id="SSF56317">
    <property type="entry name" value="Carbon-nitrogen hydrolase"/>
    <property type="match status" value="1"/>
</dbReference>
<feature type="compositionally biased region" description="Acidic residues" evidence="1">
    <location>
        <begin position="230"/>
        <end position="258"/>
    </location>
</feature>
<sequence length="324" mass="37301">MKIVCLQLEPKLGQVQQNMDRATDMLSSLNADDVDVLVLPEMAFSGYVFTGKDHIRPYLEDTETGPSVQWAKKQAIRLQAHVVVGFPERRINNDTQQETYYNSSAFVSPQGELLEVYSKTFLYYTDESWAEEGPGFTSKPFPRLGQVGFGICMDVNPYQFKADFGDFEFANFHLNKRSDLILCSMAWNKGEDSSQDNTTARVSREKNTKRKKRVVKTETTDNSGNGDTEHGDEDDDSDQWRDEEDSEEEQDEPADKDEDYYRQIQFETLHYWAVRMNPFYTQKKKPHHGAIFVVANRIGIESDSARMDQNCLDRFQPIEKVSCV</sequence>
<protein>
    <submittedName>
        <fullName evidence="3">Carbon-nitrogen hydrolase</fullName>
    </submittedName>
</protein>
<dbReference type="PANTHER" id="PTHR11750">
    <property type="entry name" value="PROTEIN N-TERMINAL AMIDASE"/>
    <property type="match status" value="1"/>
</dbReference>
<evidence type="ECO:0000313" key="3">
    <source>
        <dbReference type="EMBL" id="KAG0267867.1"/>
    </source>
</evidence>
<keyword evidence="4" id="KW-1185">Reference proteome</keyword>
<keyword evidence="3" id="KW-0378">Hydrolase</keyword>
<evidence type="ECO:0000259" key="2">
    <source>
        <dbReference type="PROSITE" id="PS50263"/>
    </source>
</evidence>
<dbReference type="Gene3D" id="3.60.110.10">
    <property type="entry name" value="Carbon-nitrogen hydrolase"/>
    <property type="match status" value="1"/>
</dbReference>
<dbReference type="GO" id="GO:0008418">
    <property type="term" value="F:protein-N-terminal asparagine amidohydrolase activity"/>
    <property type="evidence" value="ECO:0007669"/>
    <property type="project" value="InterPro"/>
</dbReference>
<dbReference type="PROSITE" id="PS50263">
    <property type="entry name" value="CN_HYDROLASE"/>
    <property type="match status" value="1"/>
</dbReference>
<dbReference type="OrthoDB" id="201515at2759"/>
<accession>A0A9P6QG53</accession>
<comment type="caution">
    <text evidence="3">The sequence shown here is derived from an EMBL/GenBank/DDBJ whole genome shotgun (WGS) entry which is preliminary data.</text>
</comment>
<feature type="region of interest" description="Disordered" evidence="1">
    <location>
        <begin position="190"/>
        <end position="260"/>
    </location>
</feature>
<dbReference type="InterPro" id="IPR039703">
    <property type="entry name" value="Nta1"/>
</dbReference>
<dbReference type="GO" id="GO:0070773">
    <property type="term" value="F:protein-N-terminal glutamine amidohydrolase activity"/>
    <property type="evidence" value="ECO:0007669"/>
    <property type="project" value="InterPro"/>
</dbReference>
<dbReference type="PANTHER" id="PTHR11750:SF26">
    <property type="entry name" value="PROTEIN N-TERMINAL AMIDASE"/>
    <property type="match status" value="1"/>
</dbReference>
<dbReference type="AlphaFoldDB" id="A0A9P6QG53"/>